<evidence type="ECO:0000313" key="2">
    <source>
        <dbReference type="EMBL" id="RCG16670.1"/>
    </source>
</evidence>
<gene>
    <name evidence="2" type="ORF">DQ392_21430</name>
</gene>
<sequence length="154" mass="17500">MADNALSDAAEQEKKCCWRQGATPAWTSKKLGLRIPQEATDRRAGFKEGSRYDTALLVFTLPEDEAKAYVERMVPPDSELLSNTEPQEGGYPSTAPFSRLKLPEPEKLTKGMRKVYLVPGDTDSAPESRRLRHSVHFYEHAFERTRIYIRAVIE</sequence>
<evidence type="ECO:0000256" key="1">
    <source>
        <dbReference type="SAM" id="MobiDB-lite"/>
    </source>
</evidence>
<dbReference type="AlphaFoldDB" id="A0A367EHK6"/>
<comment type="caution">
    <text evidence="2">The sequence shown here is derived from an EMBL/GenBank/DDBJ whole genome shotgun (WGS) entry which is preliminary data.</text>
</comment>
<name>A0A367EHK6_9ACTN</name>
<organism evidence="2 3">
    <name type="scientific">Streptomyces reniochalinae</name>
    <dbReference type="NCBI Taxonomy" id="2250578"/>
    <lineage>
        <taxon>Bacteria</taxon>
        <taxon>Bacillati</taxon>
        <taxon>Actinomycetota</taxon>
        <taxon>Actinomycetes</taxon>
        <taxon>Kitasatosporales</taxon>
        <taxon>Streptomycetaceae</taxon>
        <taxon>Streptomyces</taxon>
    </lineage>
</organism>
<dbReference type="RefSeq" id="WP_114017256.1">
    <property type="nucleotide sequence ID" value="NZ_QOIM01000038.1"/>
</dbReference>
<feature type="region of interest" description="Disordered" evidence="1">
    <location>
        <begin position="77"/>
        <end position="103"/>
    </location>
</feature>
<dbReference type="Proteomes" id="UP000253507">
    <property type="component" value="Unassembled WGS sequence"/>
</dbReference>
<protein>
    <submittedName>
        <fullName evidence="2">Uncharacterized protein</fullName>
    </submittedName>
</protein>
<evidence type="ECO:0000313" key="3">
    <source>
        <dbReference type="Proteomes" id="UP000253507"/>
    </source>
</evidence>
<dbReference type="OrthoDB" id="4204758at2"/>
<accession>A0A367EHK6</accession>
<reference evidence="2 3" key="1">
    <citation type="submission" date="2018-06" db="EMBL/GenBank/DDBJ databases">
        <title>Streptomyces reniochalinae sp. nov. and Streptomyces diacarnus sp. nov. from marine sponges.</title>
        <authorList>
            <person name="Li L."/>
        </authorList>
    </citation>
    <scope>NUCLEOTIDE SEQUENCE [LARGE SCALE GENOMIC DNA]</scope>
    <source>
        <strain evidence="2 3">LHW50302</strain>
    </source>
</reference>
<keyword evidence="3" id="KW-1185">Reference proteome</keyword>
<dbReference type="EMBL" id="QOIM01000038">
    <property type="protein sequence ID" value="RCG16670.1"/>
    <property type="molecule type" value="Genomic_DNA"/>
</dbReference>
<proteinExistence type="predicted"/>